<dbReference type="EMBL" id="BTGU01000448">
    <property type="protein sequence ID" value="GMN67418.1"/>
    <property type="molecule type" value="Genomic_DNA"/>
</dbReference>
<evidence type="ECO:0000256" key="11">
    <source>
        <dbReference type="ARBA" id="ARBA00023180"/>
    </source>
</evidence>
<dbReference type="Pfam" id="PF00069">
    <property type="entry name" value="Pkinase"/>
    <property type="match status" value="1"/>
</dbReference>
<keyword evidence="4" id="KW-0812">Transmembrane</keyword>
<keyword evidence="6 12" id="KW-0547">Nucleotide-binding</keyword>
<dbReference type="SUPFAM" id="SSF56112">
    <property type="entry name" value="Protein kinase-like (PK-like)"/>
    <property type="match status" value="1"/>
</dbReference>
<sequence>MATLLLMLIMIMFHETRSAKHVSTHRPCSSSCGSIHNITSPFRLTSDPLSCGDLRYNLSCENNLTVLYLSVDYSYGYGYPEYQRYYVQAINYDNYTIRLVDPDVRKDDCSSLPNNTLVDQAIRNGGYSPYDSKIDSGLLYYTEHGFPGWRFKNTSLLLENVIFLNCESPVANSSRYIDAAPCVFKDKISPEPSFQSRSRQYYSYYYVFDEYIFSCELEKHCRIEQTTVIQKGRVNRRKKITSYDIQNALVYGFELSWLQSFGKIGSDSLCYIEDENSGRVRCVISSCKYPEYKLEETDECVHVHLYYKEGYKYIVGLLSPRTIFGVSFVIALAIYKWRRRHLSMYDGIESFLQSHNDLAPIRYSYQDIRKMTEGFKEKLGEGGFGSVYKGKLRSGGLVAIKILADSKANGQDFINEVASMGRIHHVNVVRLIGFCFEGRKRALVYDFMSNGSLDKYIFPREGIANSLSSKEIFEISLGVARGIEYLHQGCDIRILHFDIKPHNILLDENFIPKVSDFGLARLSPLDNSVVSLTAARGTIGYIAPELFYKNIGGVSCKADVYSFGMLLMEMANRRKNLNATAENSSQIYFPLWIYDQVCKGKDIETKDITTEEESKAIKKMIIVGLWCIQLKPCDRPSMKKVIEMLEGEVESLQMPPKPCLCPQEKEQEQEQPKHNVEDGMETSSSSSTLPEEDSTEISLTANAY</sequence>
<keyword evidence="9" id="KW-1133">Transmembrane helix</keyword>
<dbReference type="PROSITE" id="PS00107">
    <property type="entry name" value="PROTEIN_KINASE_ATP"/>
    <property type="match status" value="1"/>
</dbReference>
<dbReference type="PROSITE" id="PS50011">
    <property type="entry name" value="PROTEIN_KINASE_DOM"/>
    <property type="match status" value="1"/>
</dbReference>
<gene>
    <name evidence="16" type="ORF">TIFTF001_036483</name>
</gene>
<dbReference type="Pfam" id="PF13947">
    <property type="entry name" value="GUB_WAK_bind"/>
    <property type="match status" value="1"/>
</dbReference>
<feature type="compositionally biased region" description="Basic and acidic residues" evidence="13">
    <location>
        <begin position="663"/>
        <end position="677"/>
    </location>
</feature>
<organism evidence="16 17">
    <name type="scientific">Ficus carica</name>
    <name type="common">Common fig</name>
    <dbReference type="NCBI Taxonomy" id="3494"/>
    <lineage>
        <taxon>Eukaryota</taxon>
        <taxon>Viridiplantae</taxon>
        <taxon>Streptophyta</taxon>
        <taxon>Embryophyta</taxon>
        <taxon>Tracheophyta</taxon>
        <taxon>Spermatophyta</taxon>
        <taxon>Magnoliopsida</taxon>
        <taxon>eudicotyledons</taxon>
        <taxon>Gunneridae</taxon>
        <taxon>Pentapetalae</taxon>
        <taxon>rosids</taxon>
        <taxon>fabids</taxon>
        <taxon>Rosales</taxon>
        <taxon>Moraceae</taxon>
        <taxon>Ficeae</taxon>
        <taxon>Ficus</taxon>
    </lineage>
</organism>
<feature type="signal peptide" evidence="14">
    <location>
        <begin position="1"/>
        <end position="18"/>
    </location>
</feature>
<dbReference type="PANTHER" id="PTHR27009">
    <property type="entry name" value="RUST RESISTANCE KINASE LR10-RELATED"/>
    <property type="match status" value="1"/>
</dbReference>
<evidence type="ECO:0000256" key="5">
    <source>
        <dbReference type="ARBA" id="ARBA00022729"/>
    </source>
</evidence>
<dbReference type="InterPro" id="IPR025287">
    <property type="entry name" value="WAK_GUB"/>
</dbReference>
<feature type="chain" id="PRO_5041743024" description="Protein kinase domain-containing protein" evidence="14">
    <location>
        <begin position="19"/>
        <end position="704"/>
    </location>
</feature>
<dbReference type="GO" id="GO:0004674">
    <property type="term" value="F:protein serine/threonine kinase activity"/>
    <property type="evidence" value="ECO:0007669"/>
    <property type="project" value="UniProtKB-KW"/>
</dbReference>
<dbReference type="InterPro" id="IPR008271">
    <property type="entry name" value="Ser/Thr_kinase_AS"/>
</dbReference>
<evidence type="ECO:0000313" key="17">
    <source>
        <dbReference type="Proteomes" id="UP001187192"/>
    </source>
</evidence>
<accession>A0AA88E4D0</accession>
<dbReference type="AlphaFoldDB" id="A0AA88E4D0"/>
<keyword evidence="17" id="KW-1185">Reference proteome</keyword>
<name>A0AA88E4D0_FICCA</name>
<evidence type="ECO:0000256" key="9">
    <source>
        <dbReference type="ARBA" id="ARBA00022989"/>
    </source>
</evidence>
<dbReference type="Gene3D" id="3.30.200.20">
    <property type="entry name" value="Phosphorylase Kinase, domain 1"/>
    <property type="match status" value="1"/>
</dbReference>
<evidence type="ECO:0000256" key="3">
    <source>
        <dbReference type="ARBA" id="ARBA00022679"/>
    </source>
</evidence>
<comment type="subcellular location">
    <subcellularLocation>
        <location evidence="1">Membrane</location>
        <topology evidence="1">Single-pass type I membrane protein</topology>
    </subcellularLocation>
</comment>
<evidence type="ECO:0000256" key="1">
    <source>
        <dbReference type="ARBA" id="ARBA00004479"/>
    </source>
</evidence>
<keyword evidence="10" id="KW-0472">Membrane</keyword>
<dbReference type="InterPro" id="IPR000719">
    <property type="entry name" value="Prot_kinase_dom"/>
</dbReference>
<evidence type="ECO:0000259" key="15">
    <source>
        <dbReference type="PROSITE" id="PS50011"/>
    </source>
</evidence>
<evidence type="ECO:0000256" key="4">
    <source>
        <dbReference type="ARBA" id="ARBA00022692"/>
    </source>
</evidence>
<evidence type="ECO:0000256" key="6">
    <source>
        <dbReference type="ARBA" id="ARBA00022741"/>
    </source>
</evidence>
<keyword evidence="5 14" id="KW-0732">Signal</keyword>
<dbReference type="GO" id="GO:0030247">
    <property type="term" value="F:polysaccharide binding"/>
    <property type="evidence" value="ECO:0007669"/>
    <property type="project" value="InterPro"/>
</dbReference>
<evidence type="ECO:0000256" key="7">
    <source>
        <dbReference type="ARBA" id="ARBA00022777"/>
    </source>
</evidence>
<evidence type="ECO:0000256" key="14">
    <source>
        <dbReference type="SAM" id="SignalP"/>
    </source>
</evidence>
<reference evidence="16" key="1">
    <citation type="submission" date="2023-07" db="EMBL/GenBank/DDBJ databases">
        <title>draft genome sequence of fig (Ficus carica).</title>
        <authorList>
            <person name="Takahashi T."/>
            <person name="Nishimura K."/>
        </authorList>
    </citation>
    <scope>NUCLEOTIDE SEQUENCE</scope>
</reference>
<dbReference type="FunFam" id="3.30.200.20:FF:000178">
    <property type="entry name" value="serine/threonine-protein kinase PBS1-like"/>
    <property type="match status" value="1"/>
</dbReference>
<evidence type="ECO:0000256" key="8">
    <source>
        <dbReference type="ARBA" id="ARBA00022840"/>
    </source>
</evidence>
<dbReference type="InterPro" id="IPR011009">
    <property type="entry name" value="Kinase-like_dom_sf"/>
</dbReference>
<comment type="caution">
    <text evidence="16">The sequence shown here is derived from an EMBL/GenBank/DDBJ whole genome shotgun (WGS) entry which is preliminary data.</text>
</comment>
<dbReference type="SMART" id="SM00220">
    <property type="entry name" value="S_TKc"/>
    <property type="match status" value="1"/>
</dbReference>
<evidence type="ECO:0000256" key="2">
    <source>
        <dbReference type="ARBA" id="ARBA00022527"/>
    </source>
</evidence>
<evidence type="ECO:0000256" key="13">
    <source>
        <dbReference type="SAM" id="MobiDB-lite"/>
    </source>
</evidence>
<keyword evidence="8 12" id="KW-0067">ATP-binding</keyword>
<dbReference type="PROSITE" id="PS00108">
    <property type="entry name" value="PROTEIN_KINASE_ST"/>
    <property type="match status" value="1"/>
</dbReference>
<feature type="binding site" evidence="12">
    <location>
        <position position="401"/>
    </location>
    <ligand>
        <name>ATP</name>
        <dbReference type="ChEBI" id="CHEBI:30616"/>
    </ligand>
</feature>
<dbReference type="InterPro" id="IPR017441">
    <property type="entry name" value="Protein_kinase_ATP_BS"/>
</dbReference>
<evidence type="ECO:0000256" key="10">
    <source>
        <dbReference type="ARBA" id="ARBA00023136"/>
    </source>
</evidence>
<proteinExistence type="predicted"/>
<dbReference type="GO" id="GO:0005524">
    <property type="term" value="F:ATP binding"/>
    <property type="evidence" value="ECO:0007669"/>
    <property type="project" value="UniProtKB-UniRule"/>
</dbReference>
<dbReference type="FunFam" id="1.10.510.10:FF:000590">
    <property type="entry name" value="PR5-like receptor kinase"/>
    <property type="match status" value="1"/>
</dbReference>
<feature type="region of interest" description="Disordered" evidence="13">
    <location>
        <begin position="655"/>
        <end position="704"/>
    </location>
</feature>
<feature type="domain" description="Protein kinase" evidence="15">
    <location>
        <begin position="373"/>
        <end position="652"/>
    </location>
</feature>
<dbReference type="Gene3D" id="1.10.510.10">
    <property type="entry name" value="Transferase(Phosphotransferase) domain 1"/>
    <property type="match status" value="1"/>
</dbReference>
<dbReference type="GO" id="GO:0016020">
    <property type="term" value="C:membrane"/>
    <property type="evidence" value="ECO:0007669"/>
    <property type="project" value="UniProtKB-SubCell"/>
</dbReference>
<dbReference type="InterPro" id="IPR045874">
    <property type="entry name" value="LRK10/LRL21-25-like"/>
</dbReference>
<keyword evidence="7" id="KW-0418">Kinase</keyword>
<evidence type="ECO:0000313" key="16">
    <source>
        <dbReference type="EMBL" id="GMN67418.1"/>
    </source>
</evidence>
<evidence type="ECO:0000256" key="12">
    <source>
        <dbReference type="PROSITE-ProRule" id="PRU10141"/>
    </source>
</evidence>
<keyword evidence="3" id="KW-0808">Transferase</keyword>
<keyword evidence="2" id="KW-0723">Serine/threonine-protein kinase</keyword>
<dbReference type="Proteomes" id="UP001187192">
    <property type="component" value="Unassembled WGS sequence"/>
</dbReference>
<keyword evidence="11" id="KW-0325">Glycoprotein</keyword>
<protein>
    <recommendedName>
        <fullName evidence="15">Protein kinase domain-containing protein</fullName>
    </recommendedName>
</protein>